<accession>A0AAV2FW19</accession>
<feature type="signal peptide" evidence="1">
    <location>
        <begin position="1"/>
        <end position="38"/>
    </location>
</feature>
<gene>
    <name evidence="2" type="ORF">LTRI10_LOCUS42255</name>
</gene>
<organism evidence="2 3">
    <name type="scientific">Linum trigynum</name>
    <dbReference type="NCBI Taxonomy" id="586398"/>
    <lineage>
        <taxon>Eukaryota</taxon>
        <taxon>Viridiplantae</taxon>
        <taxon>Streptophyta</taxon>
        <taxon>Embryophyta</taxon>
        <taxon>Tracheophyta</taxon>
        <taxon>Spermatophyta</taxon>
        <taxon>Magnoliopsida</taxon>
        <taxon>eudicotyledons</taxon>
        <taxon>Gunneridae</taxon>
        <taxon>Pentapetalae</taxon>
        <taxon>rosids</taxon>
        <taxon>fabids</taxon>
        <taxon>Malpighiales</taxon>
        <taxon>Linaceae</taxon>
        <taxon>Linum</taxon>
    </lineage>
</organism>
<protein>
    <recommendedName>
        <fullName evidence="4">Secreted protein</fullName>
    </recommendedName>
</protein>
<keyword evidence="1" id="KW-0732">Signal</keyword>
<evidence type="ECO:0000313" key="2">
    <source>
        <dbReference type="EMBL" id="CAL1402242.1"/>
    </source>
</evidence>
<dbReference type="AlphaFoldDB" id="A0AAV2FW19"/>
<dbReference type="Proteomes" id="UP001497516">
    <property type="component" value="Chromosome 7"/>
</dbReference>
<name>A0AAV2FW19_9ROSI</name>
<keyword evidence="3" id="KW-1185">Reference proteome</keyword>
<proteinExistence type="predicted"/>
<sequence>MKIGRVARYKGGHTGTPTNHMAVQLIFLAVCVLPRANTACPDISHGRVTKCYGRVTFAVSRHGQMEIKHGRAILAV</sequence>
<reference evidence="2 3" key="1">
    <citation type="submission" date="2024-04" db="EMBL/GenBank/DDBJ databases">
        <authorList>
            <person name="Fracassetti M."/>
        </authorList>
    </citation>
    <scope>NUCLEOTIDE SEQUENCE [LARGE SCALE GENOMIC DNA]</scope>
</reference>
<feature type="chain" id="PRO_5043404899" description="Secreted protein" evidence="1">
    <location>
        <begin position="39"/>
        <end position="76"/>
    </location>
</feature>
<evidence type="ECO:0000313" key="3">
    <source>
        <dbReference type="Proteomes" id="UP001497516"/>
    </source>
</evidence>
<evidence type="ECO:0000256" key="1">
    <source>
        <dbReference type="SAM" id="SignalP"/>
    </source>
</evidence>
<dbReference type="EMBL" id="OZ034820">
    <property type="protein sequence ID" value="CAL1402242.1"/>
    <property type="molecule type" value="Genomic_DNA"/>
</dbReference>
<evidence type="ECO:0008006" key="4">
    <source>
        <dbReference type="Google" id="ProtNLM"/>
    </source>
</evidence>